<gene>
    <name evidence="2" type="ORF">ACFPBZ_07245</name>
</gene>
<organism evidence="2 3">
    <name type="scientific">Actinomycetospora atypica</name>
    <dbReference type="NCBI Taxonomy" id="1290095"/>
    <lineage>
        <taxon>Bacteria</taxon>
        <taxon>Bacillati</taxon>
        <taxon>Actinomycetota</taxon>
        <taxon>Actinomycetes</taxon>
        <taxon>Pseudonocardiales</taxon>
        <taxon>Pseudonocardiaceae</taxon>
        <taxon>Actinomycetospora</taxon>
    </lineage>
</organism>
<evidence type="ECO:0000313" key="2">
    <source>
        <dbReference type="EMBL" id="MFC5061994.1"/>
    </source>
</evidence>
<name>A0ABV9YKV5_9PSEU</name>
<dbReference type="GO" id="GO:0016301">
    <property type="term" value="F:kinase activity"/>
    <property type="evidence" value="ECO:0007669"/>
    <property type="project" value="UniProtKB-KW"/>
</dbReference>
<dbReference type="InterPro" id="IPR011611">
    <property type="entry name" value="PfkB_dom"/>
</dbReference>
<dbReference type="InterPro" id="IPR029056">
    <property type="entry name" value="Ribokinase-like"/>
</dbReference>
<evidence type="ECO:0000259" key="1">
    <source>
        <dbReference type="Pfam" id="PF00294"/>
    </source>
</evidence>
<keyword evidence="2" id="KW-0418">Kinase</keyword>
<keyword evidence="2" id="KW-0808">Transferase</keyword>
<dbReference type="PANTHER" id="PTHR46969:SF1">
    <property type="entry name" value="BIFUNCTIONAL PROTEIN HLDE"/>
    <property type="match status" value="1"/>
</dbReference>
<dbReference type="Gene3D" id="3.40.1190.20">
    <property type="match status" value="1"/>
</dbReference>
<dbReference type="RefSeq" id="WP_378035341.1">
    <property type="nucleotide sequence ID" value="NZ_JBHSIV010000005.1"/>
</dbReference>
<keyword evidence="3" id="KW-1185">Reference proteome</keyword>
<sequence length="240" mass="23701">MTAKAPLVVVGDALLDVDVDGSATRLCPDAPVPVLDTHDERARPGGAGLAALLAAVSGSRPVTLITPLGPDDGSARLRELLAPVEVIGLPTSGAVPVKTRVLAGTRPLVRLDSGGLGVGPWDLTDAAAALEGAAGVLVSDYGRGATADPALRELLTAAARRVPVVWDPHPRGAAPVPGAALVTPNLAEAGASAGEWLSSASAAAATLRERWSAEAVVVTAGAHGAVLRSAAGVGVVPAHG</sequence>
<dbReference type="Proteomes" id="UP001595947">
    <property type="component" value="Unassembled WGS sequence"/>
</dbReference>
<proteinExistence type="predicted"/>
<dbReference type="EMBL" id="JBHSIV010000005">
    <property type="protein sequence ID" value="MFC5061994.1"/>
    <property type="molecule type" value="Genomic_DNA"/>
</dbReference>
<dbReference type="Pfam" id="PF00294">
    <property type="entry name" value="PfkB"/>
    <property type="match status" value="1"/>
</dbReference>
<comment type="caution">
    <text evidence="2">The sequence shown here is derived from an EMBL/GenBank/DDBJ whole genome shotgun (WGS) entry which is preliminary data.</text>
</comment>
<feature type="domain" description="Carbohydrate kinase PfkB" evidence="1">
    <location>
        <begin position="7"/>
        <end position="236"/>
    </location>
</feature>
<dbReference type="PANTHER" id="PTHR46969">
    <property type="entry name" value="BIFUNCTIONAL PROTEIN HLDE"/>
    <property type="match status" value="1"/>
</dbReference>
<evidence type="ECO:0000313" key="3">
    <source>
        <dbReference type="Proteomes" id="UP001595947"/>
    </source>
</evidence>
<feature type="non-terminal residue" evidence="2">
    <location>
        <position position="240"/>
    </location>
</feature>
<dbReference type="SUPFAM" id="SSF53613">
    <property type="entry name" value="Ribokinase-like"/>
    <property type="match status" value="1"/>
</dbReference>
<reference evidence="3" key="1">
    <citation type="journal article" date="2019" name="Int. J. Syst. Evol. Microbiol.">
        <title>The Global Catalogue of Microorganisms (GCM) 10K type strain sequencing project: providing services to taxonomists for standard genome sequencing and annotation.</title>
        <authorList>
            <consortium name="The Broad Institute Genomics Platform"/>
            <consortium name="The Broad Institute Genome Sequencing Center for Infectious Disease"/>
            <person name="Wu L."/>
            <person name="Ma J."/>
        </authorList>
    </citation>
    <scope>NUCLEOTIDE SEQUENCE [LARGE SCALE GENOMIC DNA]</scope>
    <source>
        <strain evidence="3">CGMCC 4.7093</strain>
    </source>
</reference>
<protein>
    <submittedName>
        <fullName evidence="2">PfkB family carbohydrate kinase</fullName>
    </submittedName>
</protein>
<accession>A0ABV9YKV5</accession>